<sequence>MKPLPFLLINTISFIITLFINYLGGSGDYFGKSVGDISDDFTTLITPAAYAFSIWGLIYLSLISFLVYQWVCYFKKQNNTSLEPSGLWFTVANLSNALWIYVWVNEQILLSVIVILVLLFSLIQLVLRLRLEIYDAPIKTIFLVWWPICIYTGWVILATVLTLSVGIKSTGILDGLWSETAWASLILIIATSIYAFLTYNRNMREAALVGAWGITAIAVKQWGINETLSIIAIALAGILVLIAGIHSYINRETSIPAKMGK</sequence>
<dbReference type="InterPro" id="IPR038330">
    <property type="entry name" value="TspO/MBR-related_sf"/>
</dbReference>
<name>S7VJ67_9BACT</name>
<dbReference type="EMBL" id="ATNM01000049">
    <property type="protein sequence ID" value="EPR70215.1"/>
    <property type="molecule type" value="Genomic_DNA"/>
</dbReference>
<protein>
    <recommendedName>
        <fullName evidence="4">Tryptophan-rich sensory protein</fullName>
    </recommendedName>
</protein>
<dbReference type="PANTHER" id="PTHR33802">
    <property type="entry name" value="SI:CH211-161H7.5-RELATED"/>
    <property type="match status" value="1"/>
</dbReference>
<feature type="transmembrane region" description="Helical" evidence="1">
    <location>
        <begin position="230"/>
        <end position="249"/>
    </location>
</feature>
<keyword evidence="1" id="KW-0472">Membrane</keyword>
<comment type="caution">
    <text evidence="2">The sequence shown here is derived from an EMBL/GenBank/DDBJ whole genome shotgun (WGS) entry which is preliminary data.</text>
</comment>
<evidence type="ECO:0000313" key="2">
    <source>
        <dbReference type="EMBL" id="EPR70215.1"/>
    </source>
</evidence>
<feature type="transmembrane region" description="Helical" evidence="1">
    <location>
        <begin position="181"/>
        <end position="199"/>
    </location>
</feature>
<feature type="transmembrane region" description="Helical" evidence="1">
    <location>
        <begin position="7"/>
        <end position="24"/>
    </location>
</feature>
<feature type="transmembrane region" description="Helical" evidence="1">
    <location>
        <begin position="206"/>
        <end position="224"/>
    </location>
</feature>
<dbReference type="Gene3D" id="1.20.1260.100">
    <property type="entry name" value="TspO/MBR protein"/>
    <property type="match status" value="1"/>
</dbReference>
<feature type="transmembrane region" description="Helical" evidence="1">
    <location>
        <begin position="141"/>
        <end position="161"/>
    </location>
</feature>
<feature type="transmembrane region" description="Helical" evidence="1">
    <location>
        <begin position="108"/>
        <end position="129"/>
    </location>
</feature>
<dbReference type="AlphaFoldDB" id="S7VJ67"/>
<dbReference type="PANTHER" id="PTHR33802:SF1">
    <property type="entry name" value="XK-RELATED PROTEIN"/>
    <property type="match status" value="1"/>
</dbReference>
<feature type="transmembrane region" description="Helical" evidence="1">
    <location>
        <begin position="85"/>
        <end position="102"/>
    </location>
</feature>
<dbReference type="PATRIC" id="fig|641524.5.peg.1093"/>
<proteinExistence type="predicted"/>
<dbReference type="Proteomes" id="UP000014974">
    <property type="component" value="Unassembled WGS sequence"/>
</dbReference>
<accession>S7VJ67</accession>
<reference evidence="2 3" key="1">
    <citation type="journal article" date="2013" name="Genome Announc.">
        <title>Draft Genome Sequence of Cyclobacterium qasimii Strain M12-11BT, Isolated from Arctic Marine Sediment.</title>
        <authorList>
            <person name="Shivaji S."/>
            <person name="Ara S."/>
            <person name="Singh A."/>
            <person name="Kumar Pinnaka A."/>
        </authorList>
    </citation>
    <scope>NUCLEOTIDE SEQUENCE [LARGE SCALE GENOMIC DNA]</scope>
    <source>
        <strain evidence="2 3">M12-11B</strain>
    </source>
</reference>
<keyword evidence="1" id="KW-1133">Transmembrane helix</keyword>
<feature type="transmembrane region" description="Helical" evidence="1">
    <location>
        <begin position="44"/>
        <end position="73"/>
    </location>
</feature>
<gene>
    <name evidence="2" type="ORF">ADICYQ_1099</name>
</gene>
<organism evidence="2 3">
    <name type="scientific">Cyclobacterium qasimii M12-11B</name>
    <dbReference type="NCBI Taxonomy" id="641524"/>
    <lineage>
        <taxon>Bacteria</taxon>
        <taxon>Pseudomonadati</taxon>
        <taxon>Bacteroidota</taxon>
        <taxon>Cytophagia</taxon>
        <taxon>Cytophagales</taxon>
        <taxon>Cyclobacteriaceae</taxon>
        <taxon>Cyclobacterium</taxon>
    </lineage>
</organism>
<dbReference type="eggNOG" id="COG0474">
    <property type="taxonomic scope" value="Bacteria"/>
</dbReference>
<dbReference type="OrthoDB" id="5189031at2"/>
<dbReference type="RefSeq" id="WP_020892388.1">
    <property type="nucleotide sequence ID" value="NZ_ATNM01000049.1"/>
</dbReference>
<evidence type="ECO:0008006" key="4">
    <source>
        <dbReference type="Google" id="ProtNLM"/>
    </source>
</evidence>
<evidence type="ECO:0000313" key="3">
    <source>
        <dbReference type="Proteomes" id="UP000014974"/>
    </source>
</evidence>
<dbReference type="STRING" id="641524.ADICYQ_1099"/>
<evidence type="ECO:0000256" key="1">
    <source>
        <dbReference type="SAM" id="Phobius"/>
    </source>
</evidence>
<keyword evidence="1" id="KW-0812">Transmembrane</keyword>